<dbReference type="VEuPathDB" id="TriTrypDB:C4B63_14g44"/>
<dbReference type="VEuPathDB" id="TriTrypDB:TcBrA4_0013030"/>
<evidence type="ECO:0000313" key="2">
    <source>
        <dbReference type="EMBL" id="KAF5226361.1"/>
    </source>
</evidence>
<reference evidence="3 4" key="1">
    <citation type="journal article" date="2018" name="Microb. Genom.">
        <title>Expanding an expanded genome: long-read sequencing of Trypanosoma cruzi.</title>
        <authorList>
            <person name="Berna L."/>
            <person name="Rodriguez M."/>
            <person name="Chiribao M.L."/>
            <person name="Parodi-Talice A."/>
            <person name="Pita S."/>
            <person name="Rijo G."/>
            <person name="Alvarez-Valin F."/>
            <person name="Robello C."/>
        </authorList>
    </citation>
    <scope>NUCLEOTIDE SEQUENCE [LARGE SCALE GENOMIC DNA]</scope>
    <source>
        <strain evidence="3 4">TCC</strain>
    </source>
</reference>
<comment type="caution">
    <text evidence="3">The sequence shown here is derived from an EMBL/GenBank/DDBJ whole genome shotgun (WGS) entry which is preliminary data.</text>
</comment>
<evidence type="ECO:0000313" key="4">
    <source>
        <dbReference type="Proteomes" id="UP000246078"/>
    </source>
</evidence>
<dbReference type="EMBL" id="JABDHM010000002">
    <property type="protein sequence ID" value="KAF5226361.1"/>
    <property type="molecule type" value="Genomic_DNA"/>
</dbReference>
<dbReference type="Proteomes" id="UP000583944">
    <property type="component" value="Unassembled WGS sequence"/>
</dbReference>
<reference evidence="2 5" key="2">
    <citation type="journal article" date="2019" name="Genome Biol. Evol.">
        <title>Nanopore Sequencing Significantly Improves Genome Assembly of the Protozoan Parasite Trypanosoma cruzi.</title>
        <authorList>
            <person name="Diaz-Viraque F."/>
            <person name="Pita S."/>
            <person name="Greif G."/>
            <person name="de Souza R.C.M."/>
            <person name="Iraola G."/>
            <person name="Robello C."/>
        </authorList>
    </citation>
    <scope>NUCLEOTIDE SEQUENCE [LARGE SCALE GENOMIC DNA]</scope>
    <source>
        <strain evidence="2 5">Berenice</strain>
    </source>
</reference>
<dbReference type="AlphaFoldDB" id="A0A2V2X253"/>
<organism evidence="3 4">
    <name type="scientific">Trypanosoma cruzi</name>
    <dbReference type="NCBI Taxonomy" id="5693"/>
    <lineage>
        <taxon>Eukaryota</taxon>
        <taxon>Discoba</taxon>
        <taxon>Euglenozoa</taxon>
        <taxon>Kinetoplastea</taxon>
        <taxon>Metakinetoplastina</taxon>
        <taxon>Trypanosomatida</taxon>
        <taxon>Trypanosomatidae</taxon>
        <taxon>Trypanosoma</taxon>
        <taxon>Schizotrypanum</taxon>
    </lineage>
</organism>
<dbReference type="GO" id="GO:0006402">
    <property type="term" value="P:mRNA catabolic process"/>
    <property type="evidence" value="ECO:0007669"/>
    <property type="project" value="TreeGrafter"/>
</dbReference>
<dbReference type="SUPFAM" id="SSF48452">
    <property type="entry name" value="TPR-like"/>
    <property type="match status" value="2"/>
</dbReference>
<dbReference type="VEuPathDB" id="TriTrypDB:Tc_MARK_3449"/>
<dbReference type="VEuPathDB" id="TriTrypDB:TcCL_Unassigned03557"/>
<gene>
    <name evidence="3" type="ORF">C3747_33g88</name>
    <name evidence="2" type="ORF">ECC02_000485</name>
</gene>
<dbReference type="VEuPathDB" id="TriTrypDB:TCDM_03446"/>
<dbReference type="VEuPathDB" id="TriTrypDB:BCY84_11300"/>
<dbReference type="InterPro" id="IPR011990">
    <property type="entry name" value="TPR-like_helical_dom_sf"/>
</dbReference>
<dbReference type="GO" id="GO:0017148">
    <property type="term" value="P:negative regulation of translation"/>
    <property type="evidence" value="ECO:0007669"/>
    <property type="project" value="TreeGrafter"/>
</dbReference>
<dbReference type="InterPro" id="IPR039740">
    <property type="entry name" value="CNOT10"/>
</dbReference>
<evidence type="ECO:0000313" key="5">
    <source>
        <dbReference type="Proteomes" id="UP000583944"/>
    </source>
</evidence>
<evidence type="ECO:0000313" key="3">
    <source>
        <dbReference type="EMBL" id="PWV14886.1"/>
    </source>
</evidence>
<dbReference type="PANTHER" id="PTHR12979:SF5">
    <property type="entry name" value="CCR4-NOT TRANSCRIPTION COMPLEX SUBUNIT 10"/>
    <property type="match status" value="1"/>
</dbReference>
<reference evidence="2" key="3">
    <citation type="submission" date="2020-04" db="EMBL/GenBank/DDBJ databases">
        <authorList>
            <person name="Diaz Viraque F."/>
        </authorList>
    </citation>
    <scope>NUCLEOTIDE SEQUENCE</scope>
    <source>
        <strain evidence="2">Berenice</strain>
    </source>
</reference>
<dbReference type="VEuPathDB" id="TriTrypDB:TcG_06532"/>
<proteinExistence type="inferred from homology"/>
<evidence type="ECO:0000256" key="1">
    <source>
        <dbReference type="ARBA" id="ARBA00010080"/>
    </source>
</evidence>
<name>A0A2V2X253_TRYCR</name>
<dbReference type="VEuPathDB" id="TriTrypDB:C4B63_14g45"/>
<dbReference type="GO" id="GO:0030014">
    <property type="term" value="C:CCR4-NOT complex"/>
    <property type="evidence" value="ECO:0007669"/>
    <property type="project" value="InterPro"/>
</dbReference>
<accession>A0A2V2X253</accession>
<sequence>MADDAIKEQLENARKAFEAQNYQACEVILQKMPQEDLKAQHNLAIVRLLQNHADMEQTIAALADNSTEGLPMLNEREGETKNSVSLLYEGHETAHFNRALLLARSGLLNEAAGILRGLLGMHNSITPAVLGRALCLLQTITRIPTKAHHRQRSDDELIQKVITENMSKFSKDPALLSMVKGAFADSSTIHEMPHNSDADWAVYFNNLGVLTMGDSKMNVASLCFAKAEKAAAQCNTPLMRHPIVYNAGLCALLRGEYDSAITCFLSVQEFMKKSPLFWVRFAEAAVGKLQTETRKRDMEEYERMQNHFSEQLRNGKMLPNYEYLILPGAVICQGPLADPKDSSVSTALETLVCSTIHNALILLLPQGHTAASAMEAFPHNVQLIQFALFYWCALEIFRNNYTVVVNVGYDLLSLHERRPLSPNLHAALLSYIVEALIHLNEPERALKVLRRSSLSSLVVGSSLEPLDSHQQGRVEALFINLAITHIANGLWNQASSVVESLLAKVYEGRAAKEKEGAGSISSGSSTASNQGVILAYHMLVIFLELAQGNQEKAHEALLRVSWVA</sequence>
<comment type="similarity">
    <text evidence="1">Belongs to the CNOT10 family.</text>
</comment>
<dbReference type="Proteomes" id="UP000246078">
    <property type="component" value="Unassembled WGS sequence"/>
</dbReference>
<dbReference type="VEuPathDB" id="TriTrypDB:TCSYLVIO_004658"/>
<dbReference type="VEuPathDB" id="TriTrypDB:C3747_33g88"/>
<dbReference type="VEuPathDB" id="TriTrypDB:TcCLB.508727.9"/>
<dbReference type="VEuPathDB" id="TriTrypDB:ECC02_000485"/>
<dbReference type="VEuPathDB" id="TriTrypDB:TcCLB.508725.10"/>
<dbReference type="EMBL" id="PRFC01000033">
    <property type="protein sequence ID" value="PWV14886.1"/>
    <property type="molecule type" value="Genomic_DNA"/>
</dbReference>
<dbReference type="Gene3D" id="1.25.40.10">
    <property type="entry name" value="Tetratricopeptide repeat domain"/>
    <property type="match status" value="1"/>
</dbReference>
<dbReference type="PANTHER" id="PTHR12979">
    <property type="entry name" value="CCR4-NOT TRANSCRIPTION COMPLEX SUBUNIT 10"/>
    <property type="match status" value="1"/>
</dbReference>
<protein>
    <submittedName>
        <fullName evidence="3">Putative CCR4-NOT transcription complex subunit 10</fullName>
    </submittedName>
</protein>